<accession>A0AAV9E7X9</accession>
<keyword evidence="3" id="KW-1185">Reference proteome</keyword>
<organism evidence="2 3">
    <name type="scientific">Acorus calamus</name>
    <name type="common">Sweet flag</name>
    <dbReference type="NCBI Taxonomy" id="4465"/>
    <lineage>
        <taxon>Eukaryota</taxon>
        <taxon>Viridiplantae</taxon>
        <taxon>Streptophyta</taxon>
        <taxon>Embryophyta</taxon>
        <taxon>Tracheophyta</taxon>
        <taxon>Spermatophyta</taxon>
        <taxon>Magnoliopsida</taxon>
        <taxon>Liliopsida</taxon>
        <taxon>Acoraceae</taxon>
        <taxon>Acorus</taxon>
    </lineage>
</organism>
<feature type="compositionally biased region" description="Basic and acidic residues" evidence="1">
    <location>
        <begin position="136"/>
        <end position="147"/>
    </location>
</feature>
<feature type="region of interest" description="Disordered" evidence="1">
    <location>
        <begin position="128"/>
        <end position="161"/>
    </location>
</feature>
<evidence type="ECO:0000256" key="1">
    <source>
        <dbReference type="SAM" id="MobiDB-lite"/>
    </source>
</evidence>
<comment type="caution">
    <text evidence="2">The sequence shown here is derived from an EMBL/GenBank/DDBJ whole genome shotgun (WGS) entry which is preliminary data.</text>
</comment>
<name>A0AAV9E7X9_ACOCL</name>
<dbReference type="AlphaFoldDB" id="A0AAV9E7X9"/>
<proteinExistence type="predicted"/>
<dbReference type="EMBL" id="JAUJYO010000009">
    <property type="protein sequence ID" value="KAK1308092.1"/>
    <property type="molecule type" value="Genomic_DNA"/>
</dbReference>
<reference evidence="2" key="1">
    <citation type="journal article" date="2023" name="Nat. Commun.">
        <title>Diploid and tetraploid genomes of Acorus and the evolution of monocots.</title>
        <authorList>
            <person name="Ma L."/>
            <person name="Liu K.W."/>
            <person name="Li Z."/>
            <person name="Hsiao Y.Y."/>
            <person name="Qi Y."/>
            <person name="Fu T."/>
            <person name="Tang G.D."/>
            <person name="Zhang D."/>
            <person name="Sun W.H."/>
            <person name="Liu D.K."/>
            <person name="Li Y."/>
            <person name="Chen G.Z."/>
            <person name="Liu X.D."/>
            <person name="Liao X.Y."/>
            <person name="Jiang Y.T."/>
            <person name="Yu X."/>
            <person name="Hao Y."/>
            <person name="Huang J."/>
            <person name="Zhao X.W."/>
            <person name="Ke S."/>
            <person name="Chen Y.Y."/>
            <person name="Wu W.L."/>
            <person name="Hsu J.L."/>
            <person name="Lin Y.F."/>
            <person name="Huang M.D."/>
            <person name="Li C.Y."/>
            <person name="Huang L."/>
            <person name="Wang Z.W."/>
            <person name="Zhao X."/>
            <person name="Zhong W.Y."/>
            <person name="Peng D.H."/>
            <person name="Ahmad S."/>
            <person name="Lan S."/>
            <person name="Zhang J.S."/>
            <person name="Tsai W.C."/>
            <person name="Van de Peer Y."/>
            <person name="Liu Z.J."/>
        </authorList>
    </citation>
    <scope>NUCLEOTIDE SEQUENCE</scope>
    <source>
        <strain evidence="2">CP</strain>
    </source>
</reference>
<gene>
    <name evidence="2" type="ORF">QJS10_CPA09g01484</name>
</gene>
<evidence type="ECO:0000313" key="2">
    <source>
        <dbReference type="EMBL" id="KAK1308092.1"/>
    </source>
</evidence>
<sequence>MPVETFTDERFEHSISRTITTNTFYGIGIFIGSTLIDFGQPGSVWPQCKVDPLIAGEVFTCGERWVRQRSRAVDHGFIASDGRVRLPSMDGKVALVSLADMLNHRSEVETFLDYDKASQGIVFTTDRPYQPGEQVIKSEKKIQDDQKMQGGGGRGRSDGAS</sequence>
<protein>
    <submittedName>
        <fullName evidence="2">Uncharacterized protein</fullName>
    </submittedName>
</protein>
<dbReference type="SUPFAM" id="SSF82199">
    <property type="entry name" value="SET domain"/>
    <property type="match status" value="1"/>
</dbReference>
<reference evidence="2" key="2">
    <citation type="submission" date="2023-06" db="EMBL/GenBank/DDBJ databases">
        <authorList>
            <person name="Ma L."/>
            <person name="Liu K.-W."/>
            <person name="Li Z."/>
            <person name="Hsiao Y.-Y."/>
            <person name="Qi Y."/>
            <person name="Fu T."/>
            <person name="Tang G."/>
            <person name="Zhang D."/>
            <person name="Sun W.-H."/>
            <person name="Liu D.-K."/>
            <person name="Li Y."/>
            <person name="Chen G.-Z."/>
            <person name="Liu X.-D."/>
            <person name="Liao X.-Y."/>
            <person name="Jiang Y.-T."/>
            <person name="Yu X."/>
            <person name="Hao Y."/>
            <person name="Huang J."/>
            <person name="Zhao X.-W."/>
            <person name="Ke S."/>
            <person name="Chen Y.-Y."/>
            <person name="Wu W.-L."/>
            <person name="Hsu J.-L."/>
            <person name="Lin Y.-F."/>
            <person name="Huang M.-D."/>
            <person name="Li C.-Y."/>
            <person name="Huang L."/>
            <person name="Wang Z.-W."/>
            <person name="Zhao X."/>
            <person name="Zhong W.-Y."/>
            <person name="Peng D.-H."/>
            <person name="Ahmad S."/>
            <person name="Lan S."/>
            <person name="Zhang J.-S."/>
            <person name="Tsai W.-C."/>
            <person name="Van De Peer Y."/>
            <person name="Liu Z.-J."/>
        </authorList>
    </citation>
    <scope>NUCLEOTIDE SEQUENCE</scope>
    <source>
        <strain evidence="2">CP</strain>
        <tissue evidence="2">Leaves</tissue>
    </source>
</reference>
<evidence type="ECO:0000313" key="3">
    <source>
        <dbReference type="Proteomes" id="UP001180020"/>
    </source>
</evidence>
<dbReference type="Proteomes" id="UP001180020">
    <property type="component" value="Unassembled WGS sequence"/>
</dbReference>
<dbReference type="InterPro" id="IPR046341">
    <property type="entry name" value="SET_dom_sf"/>
</dbReference>
<dbReference type="Gene3D" id="3.90.1410.10">
    <property type="entry name" value="set domain protein methyltransferase, domain 1"/>
    <property type="match status" value="1"/>
</dbReference>